<reference evidence="1" key="1">
    <citation type="submission" date="2019-06" db="EMBL/GenBank/DDBJ databases">
        <title>Complete genome sequence of Aeromonas hydrophila bacteriophage PS1.</title>
        <authorList>
            <person name="Rai S."/>
            <person name="Tyagi A."/>
            <person name="Kumar N."/>
            <person name="Singh N."/>
        </authorList>
    </citation>
    <scope>NUCLEOTIDE SEQUENCE [LARGE SCALE GENOMIC DNA]</scope>
</reference>
<evidence type="ECO:0000313" key="1">
    <source>
        <dbReference type="EMBL" id="QDJ96878.1"/>
    </source>
</evidence>
<dbReference type="Proteomes" id="UP000317703">
    <property type="component" value="Segment"/>
</dbReference>
<evidence type="ECO:0000313" key="2">
    <source>
        <dbReference type="Proteomes" id="UP000317703"/>
    </source>
</evidence>
<name>A0A514TV25_9CAUD</name>
<accession>A0A514TV25</accession>
<dbReference type="EMBL" id="MN032614">
    <property type="protein sequence ID" value="QDJ96878.1"/>
    <property type="molecule type" value="Genomic_DNA"/>
</dbReference>
<sequence>MNGGTLLGRNNQMFNNNNVNQLQANQQQQPQGNMNQGNQLLGQLIQLSKGGANLNQQGGGSSSLYNFNNGSDPSFNQFLDLSDAQSNEILKGQSLAEASQLAGVVLQHGFRRIQGPYYNAIRQGMELFRRLDRNAPHLVDDTSELFYNQIMSNNNLYNHIVANSCLQLSALAAMRLMNGENIRGNANVITEMIVDAVGATCGLQLLDWICKNPNGSTIFHNSSQNFKALLRRIESCWDSIKARYDFIPGSVIPWERGQLTATMRKSDLPNYMLDARMGVNFEGLIGNSYQAVQDLTPSHHTVQDHNQGIDPAGYQLMMDYFNRTKCSVEDGTYPTAPSKEERVQRRQDYHNVNDFDREVKSTKYFTMDTRFDYHFDDYFVQIGDTGWYAAENQVMIDIMSKFTNVNTGKKFVKSEVFYLNLEWVSLCRFDVANGTAEIKFLRIPGEDALRFALTDPNRVLPFMWEHNGEVVSSFVANPAETNDFVRDNKVISLGEMQPLEKEPNILSSSNVVKVNSESEAFAKVDASLKTFDKQNHLDAFIMATELNAPFTFEEGVESKKFYEIFNTLVIGEELDYSNSYDMFKSLERKVKQFGSAMFEHFLRTQLTNLVNRWLSECRGFPAENDGVNFFVKLDDLFDDLDAFCELLKNKDHESLRAFLNLADNEFLKSNLQFIKPAKETEEELFKNVDKDDPVAVAVATNEFAQSVVLKRQVMITQLRKEIGPVSNDKVTLMESLSPAVFVIVKEARKRSELLFGRQVPVLLEFETPSGNHTRSATYCDFDQSVMNISALKGLGELILLRTVD</sequence>
<gene>
    <name evidence="1" type="ORF">PS1_0119</name>
</gene>
<keyword evidence="2" id="KW-1185">Reference proteome</keyword>
<protein>
    <submittedName>
        <fullName evidence="1">Uncharacterized protein</fullName>
    </submittedName>
</protein>
<organism evidence="1 2">
    <name type="scientific">Aeromonas phage PS1</name>
    <dbReference type="NCBI Taxonomy" id="2591406"/>
    <lineage>
        <taxon>Viruses</taxon>
        <taxon>Duplodnaviria</taxon>
        <taxon>Heunggongvirae</taxon>
        <taxon>Uroviricota</taxon>
        <taxon>Caudoviricetes</taxon>
        <taxon>Chimalliviridae</taxon>
        <taxon>Ferozepurvirus</taxon>
        <taxon>Ferozepurvirus PS1</taxon>
    </lineage>
</organism>
<proteinExistence type="predicted"/>